<dbReference type="eggNOG" id="COG2017">
    <property type="taxonomic scope" value="Bacteria"/>
</dbReference>
<dbReference type="Proteomes" id="UP000023541">
    <property type="component" value="Unassembled WGS sequence"/>
</dbReference>
<evidence type="ECO:0000313" key="5">
    <source>
        <dbReference type="Proteomes" id="UP000023541"/>
    </source>
</evidence>
<dbReference type="GO" id="GO:0033499">
    <property type="term" value="P:galactose catabolic process via UDP-galactose, Leloir pathway"/>
    <property type="evidence" value="ECO:0007669"/>
    <property type="project" value="TreeGrafter"/>
</dbReference>
<comment type="cofactor">
    <cofactor evidence="1">
        <name>Ca(2+)</name>
        <dbReference type="ChEBI" id="CHEBI:29108"/>
    </cofactor>
</comment>
<dbReference type="InterPro" id="IPR014718">
    <property type="entry name" value="GH-type_carb-bd"/>
</dbReference>
<keyword evidence="3" id="KW-0106">Calcium</keyword>
<dbReference type="OrthoDB" id="9808779at2"/>
<comment type="caution">
    <text evidence="4">The sequence shown here is derived from an EMBL/GenBank/DDBJ whole genome shotgun (WGS) entry which is preliminary data.</text>
</comment>
<gene>
    <name evidence="4" type="ORF">ATO12_10005</name>
</gene>
<dbReference type="GO" id="GO:0006006">
    <property type="term" value="P:glucose metabolic process"/>
    <property type="evidence" value="ECO:0007669"/>
    <property type="project" value="TreeGrafter"/>
</dbReference>
<dbReference type="STRING" id="1317122.ATO12_10005"/>
<dbReference type="InterPro" id="IPR008183">
    <property type="entry name" value="Aldose_1/G6P_1-epimerase"/>
</dbReference>
<dbReference type="Pfam" id="PF01263">
    <property type="entry name" value="Aldose_epim"/>
    <property type="match status" value="1"/>
</dbReference>
<dbReference type="PANTHER" id="PTHR10091">
    <property type="entry name" value="ALDOSE-1-EPIMERASE"/>
    <property type="match status" value="1"/>
</dbReference>
<dbReference type="EMBL" id="AQRA01000002">
    <property type="protein sequence ID" value="EZH75050.1"/>
    <property type="molecule type" value="Genomic_DNA"/>
</dbReference>
<proteinExistence type="predicted"/>
<organism evidence="4 5">
    <name type="scientific">Aquimarina atlantica</name>
    <dbReference type="NCBI Taxonomy" id="1317122"/>
    <lineage>
        <taxon>Bacteria</taxon>
        <taxon>Pseudomonadati</taxon>
        <taxon>Bacteroidota</taxon>
        <taxon>Flavobacteriia</taxon>
        <taxon>Flavobacteriales</taxon>
        <taxon>Flavobacteriaceae</taxon>
        <taxon>Aquimarina</taxon>
    </lineage>
</organism>
<dbReference type="GO" id="GO:0030246">
    <property type="term" value="F:carbohydrate binding"/>
    <property type="evidence" value="ECO:0007669"/>
    <property type="project" value="InterPro"/>
</dbReference>
<evidence type="ECO:0000313" key="4">
    <source>
        <dbReference type="EMBL" id="EZH75050.1"/>
    </source>
</evidence>
<dbReference type="AlphaFoldDB" id="A0A023BYI5"/>
<reference evidence="4 5" key="1">
    <citation type="submission" date="2014-04" db="EMBL/GenBank/DDBJ databases">
        <title>Aquimarina sp. 22II-S11-z7 Genome Sequencing.</title>
        <authorList>
            <person name="Lai Q."/>
        </authorList>
    </citation>
    <scope>NUCLEOTIDE SEQUENCE [LARGE SCALE GENOMIC DNA]</scope>
    <source>
        <strain evidence="4 5">22II-S11-z7</strain>
    </source>
</reference>
<dbReference type="CDD" id="cd01081">
    <property type="entry name" value="Aldose_epim"/>
    <property type="match status" value="1"/>
</dbReference>
<dbReference type="RefSeq" id="WP_051575642.1">
    <property type="nucleotide sequence ID" value="NZ_AQRA01000002.1"/>
</dbReference>
<dbReference type="InterPro" id="IPR011013">
    <property type="entry name" value="Gal_mutarotase_sf_dom"/>
</dbReference>
<evidence type="ECO:0000256" key="3">
    <source>
        <dbReference type="ARBA" id="ARBA00022837"/>
    </source>
</evidence>
<dbReference type="GO" id="GO:0004034">
    <property type="term" value="F:aldose 1-epimerase activity"/>
    <property type="evidence" value="ECO:0007669"/>
    <property type="project" value="TreeGrafter"/>
</dbReference>
<dbReference type="PANTHER" id="PTHR10091:SF0">
    <property type="entry name" value="GALACTOSE MUTAROTASE"/>
    <property type="match status" value="1"/>
</dbReference>
<evidence type="ECO:0000256" key="1">
    <source>
        <dbReference type="ARBA" id="ARBA00001913"/>
    </source>
</evidence>
<evidence type="ECO:0008006" key="6">
    <source>
        <dbReference type="Google" id="ProtNLM"/>
    </source>
</evidence>
<name>A0A023BYI5_9FLAO</name>
<dbReference type="SUPFAM" id="SSF74650">
    <property type="entry name" value="Galactose mutarotase-like"/>
    <property type="match status" value="1"/>
</dbReference>
<evidence type="ECO:0000256" key="2">
    <source>
        <dbReference type="ARBA" id="ARBA00011245"/>
    </source>
</evidence>
<protein>
    <recommendedName>
        <fullName evidence="6">Aldose epimerase</fullName>
    </recommendedName>
</protein>
<dbReference type="Gene3D" id="2.70.98.10">
    <property type="match status" value="1"/>
</dbReference>
<accession>A0A023BYI5</accession>
<comment type="subunit">
    <text evidence="2">Monomer.</text>
</comment>
<keyword evidence="5" id="KW-1185">Reference proteome</keyword>
<sequence>MYQINHIKEQIHPKYHIELLTADQSSSAIIALNLGGSVQRLSINGKSIIAGLELLDYNTTYASAVLFPFANRVKNGKYSFEDKQYTLDLNVKEENNALHGLIYNKTFEFIKEEICVDHATVTIGYEETKRVKGFPFKYAIYLTYTLSANALELSVAVINNDKTPFPFTIGWHPYFLSSDLHKSFLTVESNKKLVFDKDMIPMKIKDIIIKGPIQIKDRLFDDCYILNTNSAKFNTPDYCLMLESSSEENYLQVFTPEKRNIIALEPKTGPSNSFNNKLGLSILNPKETYKINWKIKLQNNE</sequence>